<sequence>MSYQTSLPSKSRTLVLCFDGTSNEYSDENTNVVKFFSLLKKSDCDEQLCYYQAGIGTYFAPGVVSPLLHWGATILDLAFAWYLSAHVMDGYRFLMQNYRPNDKICVFGFSRGAYTARALAGMLYKNKVGLVSRDNDEQVPFAYKLYSRTDDEGIRLAAGFKETYSSSVDIEFMGLWDTVSSVGVVMTRSLPFTNSNTSIRTFRHALALDERRAKFKANLFHRPTDSDSMKIETTSTRKGILSLLTRRKKSPAASAAPEEAGRSPTDVVEVWFPGCHSDIGGGAVTNDTPESLANITLRWMVRQVMESQCGISFRSEALTKLSIVPPVASPFAVPSDPSTDGPNNPAHEQDQVDALMPMHDSLKLKGGNILWWILEIIPFHYSWQDGKGIWHQSFELVLSRVSKKCLSHHQVLQS</sequence>
<dbReference type="EMBL" id="JBBXMP010000047">
    <property type="protein sequence ID" value="KAL0065498.1"/>
    <property type="molecule type" value="Genomic_DNA"/>
</dbReference>
<evidence type="ECO:0000313" key="3">
    <source>
        <dbReference type="Proteomes" id="UP001437256"/>
    </source>
</evidence>
<comment type="caution">
    <text evidence="2">The sequence shown here is derived from an EMBL/GenBank/DDBJ whole genome shotgun (WGS) entry which is preliminary data.</text>
</comment>
<dbReference type="SUPFAM" id="SSF53474">
    <property type="entry name" value="alpha/beta-Hydrolases"/>
    <property type="match status" value="1"/>
</dbReference>
<dbReference type="Pfam" id="PF09994">
    <property type="entry name" value="T6SS_Tle1-like_cat"/>
    <property type="match status" value="1"/>
</dbReference>
<dbReference type="InterPro" id="IPR018712">
    <property type="entry name" value="Tle1-like_cat"/>
</dbReference>
<dbReference type="PANTHER" id="PTHR33840">
    <property type="match status" value="1"/>
</dbReference>
<name>A0ABR2ZVR0_9AGAR</name>
<organism evidence="2 3">
    <name type="scientific">Marasmius tenuissimus</name>
    <dbReference type="NCBI Taxonomy" id="585030"/>
    <lineage>
        <taxon>Eukaryota</taxon>
        <taxon>Fungi</taxon>
        <taxon>Dikarya</taxon>
        <taxon>Basidiomycota</taxon>
        <taxon>Agaricomycotina</taxon>
        <taxon>Agaricomycetes</taxon>
        <taxon>Agaricomycetidae</taxon>
        <taxon>Agaricales</taxon>
        <taxon>Marasmiineae</taxon>
        <taxon>Marasmiaceae</taxon>
        <taxon>Marasmius</taxon>
    </lineage>
</organism>
<protein>
    <recommendedName>
        <fullName evidence="1">T6SS Phospholipase effector Tle1-like catalytic domain-containing protein</fullName>
    </recommendedName>
</protein>
<proteinExistence type="predicted"/>
<reference evidence="2 3" key="1">
    <citation type="submission" date="2024-05" db="EMBL/GenBank/DDBJ databases">
        <title>A draft genome resource for the thread blight pathogen Marasmius tenuissimus strain MS-2.</title>
        <authorList>
            <person name="Yulfo-Soto G.E."/>
            <person name="Baruah I.K."/>
            <person name="Amoako-Attah I."/>
            <person name="Bukari Y."/>
            <person name="Meinhardt L.W."/>
            <person name="Bailey B.A."/>
            <person name="Cohen S.P."/>
        </authorList>
    </citation>
    <scope>NUCLEOTIDE SEQUENCE [LARGE SCALE GENOMIC DNA]</scope>
    <source>
        <strain evidence="2 3">MS-2</strain>
    </source>
</reference>
<dbReference type="Proteomes" id="UP001437256">
    <property type="component" value="Unassembled WGS sequence"/>
</dbReference>
<evidence type="ECO:0000313" key="2">
    <source>
        <dbReference type="EMBL" id="KAL0065498.1"/>
    </source>
</evidence>
<dbReference type="PANTHER" id="PTHR33840:SF2">
    <property type="entry name" value="TLE1 PHOSPHOLIPASE DOMAIN-CONTAINING PROTEIN"/>
    <property type="match status" value="1"/>
</dbReference>
<dbReference type="InterPro" id="IPR029058">
    <property type="entry name" value="AB_hydrolase_fold"/>
</dbReference>
<feature type="domain" description="T6SS Phospholipase effector Tle1-like catalytic" evidence="1">
    <location>
        <begin position="12"/>
        <end position="303"/>
    </location>
</feature>
<accession>A0ABR2ZVR0</accession>
<keyword evidence="3" id="KW-1185">Reference proteome</keyword>
<gene>
    <name evidence="2" type="ORF">AAF712_007562</name>
</gene>
<evidence type="ECO:0000259" key="1">
    <source>
        <dbReference type="Pfam" id="PF09994"/>
    </source>
</evidence>